<feature type="domain" description="Outer membrane protein beta-barrel" evidence="6">
    <location>
        <begin position="301"/>
        <end position="487"/>
    </location>
</feature>
<dbReference type="PANTHER" id="PTHR34001">
    <property type="entry name" value="BLL7405 PROTEIN"/>
    <property type="match status" value="1"/>
</dbReference>
<evidence type="ECO:0000313" key="7">
    <source>
        <dbReference type="EMBL" id="MCW6507546.1"/>
    </source>
</evidence>
<evidence type="ECO:0000256" key="1">
    <source>
        <dbReference type="ARBA" id="ARBA00004442"/>
    </source>
</evidence>
<organism evidence="7 8">
    <name type="scientific">Lichenifustis flavocetrariae</name>
    <dbReference type="NCBI Taxonomy" id="2949735"/>
    <lineage>
        <taxon>Bacteria</taxon>
        <taxon>Pseudomonadati</taxon>
        <taxon>Pseudomonadota</taxon>
        <taxon>Alphaproteobacteria</taxon>
        <taxon>Hyphomicrobiales</taxon>
        <taxon>Lichenihabitantaceae</taxon>
        <taxon>Lichenifustis</taxon>
    </lineage>
</organism>
<comment type="similarity">
    <text evidence="5">Belongs to the Omp25/RopB family.</text>
</comment>
<proteinExistence type="inferred from homology"/>
<keyword evidence="8" id="KW-1185">Reference proteome</keyword>
<keyword evidence="3" id="KW-0472">Membrane</keyword>
<dbReference type="GO" id="GO:0009279">
    <property type="term" value="C:cell outer membrane"/>
    <property type="evidence" value="ECO:0007669"/>
    <property type="project" value="UniProtKB-SubCell"/>
</dbReference>
<evidence type="ECO:0000313" key="8">
    <source>
        <dbReference type="Proteomes" id="UP001165667"/>
    </source>
</evidence>
<evidence type="ECO:0000256" key="4">
    <source>
        <dbReference type="ARBA" id="ARBA00023237"/>
    </source>
</evidence>
<evidence type="ECO:0000256" key="3">
    <source>
        <dbReference type="ARBA" id="ARBA00023136"/>
    </source>
</evidence>
<feature type="domain" description="Outer membrane protein beta-barrel" evidence="6">
    <location>
        <begin position="87"/>
        <end position="227"/>
    </location>
</feature>
<dbReference type="Gene3D" id="2.40.160.20">
    <property type="match status" value="2"/>
</dbReference>
<dbReference type="PANTHER" id="PTHR34001:SF3">
    <property type="entry name" value="BLL7405 PROTEIN"/>
    <property type="match status" value="1"/>
</dbReference>
<reference evidence="7" key="1">
    <citation type="submission" date="2022-05" db="EMBL/GenBank/DDBJ databases">
        <authorList>
            <person name="Pankratov T."/>
        </authorList>
    </citation>
    <scope>NUCLEOTIDE SEQUENCE</scope>
    <source>
        <strain evidence="7">BP6-180914</strain>
    </source>
</reference>
<dbReference type="InterPro" id="IPR011250">
    <property type="entry name" value="OMP/PagP_B-barrel"/>
</dbReference>
<dbReference type="Pfam" id="PF13505">
    <property type="entry name" value="OMP_b-brl"/>
    <property type="match status" value="2"/>
</dbReference>
<dbReference type="Proteomes" id="UP001165667">
    <property type="component" value="Unassembled WGS sequence"/>
</dbReference>
<comment type="caution">
    <text evidence="7">The sequence shown here is derived from an EMBL/GenBank/DDBJ whole genome shotgun (WGS) entry which is preliminary data.</text>
</comment>
<evidence type="ECO:0000256" key="5">
    <source>
        <dbReference type="ARBA" id="ARBA00038306"/>
    </source>
</evidence>
<comment type="subcellular location">
    <subcellularLocation>
        <location evidence="1">Cell outer membrane</location>
    </subcellularLocation>
</comment>
<dbReference type="SUPFAM" id="SSF56925">
    <property type="entry name" value="OMPA-like"/>
    <property type="match status" value="2"/>
</dbReference>
<protein>
    <submittedName>
        <fullName evidence="7">Outer membrane beta-barrel protein</fullName>
    </submittedName>
</protein>
<sequence length="488" mass="52291">MASNLRPKSHMVASLFPDLGKELRPCRVFDVVSSLARNCGSGLRMKSLKKLGAAAFVSAASFSAALAADLPSRVAPPPLPPLPTIAGWDGIYVGSTYGYGFTNFKTSQASSRSKSESGQTGGALIGYNFQSGHFVYGAEAGIDLNVIRGNVPGQVGLNSSRLDTMDDIRFRGRIGYEFGWFMPFVAGGAVINETYQSTPNPANYFGQDKRTVGWTAGAGVDFKIDPHQIIGFLPQSLFGPVIVRLEYLHDSLPRETFTLGGGGPGVQTFRTESSSNIGRVALIYRFGDNPRRPYADTLGNVNWGGGYGGIFGGYDSLSTKSRLTGFGNTKESADGGFGGIYAGSNFMFFNNRLMLGVDGSTSVADATGTGTLAGTGDRTSIREFVKADLRGRIGYAFGSFLPFAAAGIDFTRNEQRDLVTGSQVGRVPVDNFTFGGGVDYRVSERVSVRAEYLRDESINRSTIRLNGGNVKQDYSSDAFRFGAAYHFE</sequence>
<dbReference type="AlphaFoldDB" id="A0AA42CJ29"/>
<evidence type="ECO:0000256" key="2">
    <source>
        <dbReference type="ARBA" id="ARBA00022729"/>
    </source>
</evidence>
<keyword evidence="2" id="KW-0732">Signal</keyword>
<dbReference type="RefSeq" id="WP_282583915.1">
    <property type="nucleotide sequence ID" value="NZ_JAMOIM010000003.1"/>
</dbReference>
<accession>A0AA42CJ29</accession>
<dbReference type="InterPro" id="IPR051692">
    <property type="entry name" value="OMP-like"/>
</dbReference>
<name>A0AA42CJ29_9HYPH</name>
<dbReference type="EMBL" id="JAMOIM010000003">
    <property type="protein sequence ID" value="MCW6507546.1"/>
    <property type="molecule type" value="Genomic_DNA"/>
</dbReference>
<evidence type="ECO:0000259" key="6">
    <source>
        <dbReference type="Pfam" id="PF13505"/>
    </source>
</evidence>
<dbReference type="InterPro" id="IPR027385">
    <property type="entry name" value="Beta-barrel_OMP"/>
</dbReference>
<keyword evidence="4" id="KW-0998">Cell outer membrane</keyword>
<gene>
    <name evidence="7" type="ORF">M8523_05865</name>
</gene>